<dbReference type="SUPFAM" id="SSF51735">
    <property type="entry name" value="NAD(P)-binding Rossmann-fold domains"/>
    <property type="match status" value="1"/>
</dbReference>
<feature type="domain" description="NAD-dependent epimerase/dehydratase" evidence="1">
    <location>
        <begin position="6"/>
        <end position="168"/>
    </location>
</feature>
<dbReference type="PANTHER" id="PTHR43245">
    <property type="entry name" value="BIFUNCTIONAL POLYMYXIN RESISTANCE PROTEIN ARNA"/>
    <property type="match status" value="1"/>
</dbReference>
<dbReference type="InterPro" id="IPR036291">
    <property type="entry name" value="NAD(P)-bd_dom_sf"/>
</dbReference>
<dbReference type="InterPro" id="IPR001509">
    <property type="entry name" value="Epimerase_deHydtase"/>
</dbReference>
<dbReference type="AlphaFoldDB" id="A0A2R8CFR3"/>
<dbReference type="InterPro" id="IPR050177">
    <property type="entry name" value="Lipid_A_modif_metabolic_enz"/>
</dbReference>
<evidence type="ECO:0000313" key="3">
    <source>
        <dbReference type="Proteomes" id="UP000244898"/>
    </source>
</evidence>
<proteinExistence type="predicted"/>
<dbReference type="Proteomes" id="UP000244898">
    <property type="component" value="Unassembled WGS sequence"/>
</dbReference>
<dbReference type="EMBL" id="ONZG01000019">
    <property type="protein sequence ID" value="SPJ31293.1"/>
    <property type="molecule type" value="Genomic_DNA"/>
</dbReference>
<dbReference type="OrthoDB" id="7687386at2"/>
<protein>
    <recommendedName>
        <fullName evidence="1">NAD-dependent epimerase/dehydratase domain-containing protein</fullName>
    </recommendedName>
</protein>
<name>A0A2R8CFR3_9RHOB</name>
<evidence type="ECO:0000259" key="1">
    <source>
        <dbReference type="Pfam" id="PF01370"/>
    </source>
</evidence>
<sequence length="284" mass="29477">MKILKVLVLGATGRIGSVLRRSWMQGNTADGVIWQARRPQAGPGWHVFDPLSGQEVAAGSKALMQAAQGCDRILCLAGAIPGRQQDLADNTRLARAAILAGAEVGAGVLLCSSVAVYGAQDGVLDEASALRPVAPYGQAKLEMEQAGQALGQQLGVAVTALRIANVAGCDAILGGWAPGFALDRFADGTTPRRSYIGPQTLARVLWDLTQARDLPPVLNVAAPGAVEMGALLDAAGLAWTPRPAPPEAIARVEVATGALSAFTRLEARDSLPEHLIAQWRSSAA</sequence>
<gene>
    <name evidence="2" type="ORF">TRM7615_04836</name>
</gene>
<dbReference type="Pfam" id="PF01370">
    <property type="entry name" value="Epimerase"/>
    <property type="match status" value="1"/>
</dbReference>
<dbReference type="RefSeq" id="WP_108792519.1">
    <property type="nucleotide sequence ID" value="NZ_ONZG01000019.1"/>
</dbReference>
<accession>A0A2R8CFR3</accession>
<keyword evidence="3" id="KW-1185">Reference proteome</keyword>
<evidence type="ECO:0000313" key="2">
    <source>
        <dbReference type="EMBL" id="SPJ31293.1"/>
    </source>
</evidence>
<reference evidence="3" key="1">
    <citation type="submission" date="2018-03" db="EMBL/GenBank/DDBJ databases">
        <authorList>
            <person name="Rodrigo-Torres L."/>
            <person name="Arahal R. D."/>
            <person name="Lucena T."/>
        </authorList>
    </citation>
    <scope>NUCLEOTIDE SEQUENCE [LARGE SCALE GENOMIC DNA]</scope>
    <source>
        <strain evidence="3">CECT 7615</strain>
    </source>
</reference>
<dbReference type="Gene3D" id="3.40.50.720">
    <property type="entry name" value="NAD(P)-binding Rossmann-like Domain"/>
    <property type="match status" value="1"/>
</dbReference>
<organism evidence="2 3">
    <name type="scientific">Falsiruegeria mediterranea M17</name>
    <dbReference type="NCBI Taxonomy" id="1200281"/>
    <lineage>
        <taxon>Bacteria</taxon>
        <taxon>Pseudomonadati</taxon>
        <taxon>Pseudomonadota</taxon>
        <taxon>Alphaproteobacteria</taxon>
        <taxon>Rhodobacterales</taxon>
        <taxon>Roseobacteraceae</taxon>
        <taxon>Falsiruegeria</taxon>
    </lineage>
</organism>
<dbReference type="PANTHER" id="PTHR43245:SF13">
    <property type="entry name" value="UDP-D-APIOSE_UDP-D-XYLOSE SYNTHASE 2"/>
    <property type="match status" value="1"/>
</dbReference>